<keyword evidence="3" id="KW-1133">Transmembrane helix</keyword>
<keyword evidence="1" id="KW-0813">Transport</keyword>
<proteinExistence type="predicted"/>
<dbReference type="InterPro" id="IPR050811">
    <property type="entry name" value="Phosphate_ABC_transporter"/>
</dbReference>
<gene>
    <name evidence="5" type="primary">pstS</name>
    <name evidence="5" type="ORF">GIS02_03985</name>
</gene>
<evidence type="ECO:0000256" key="1">
    <source>
        <dbReference type="ARBA" id="ARBA00022448"/>
    </source>
</evidence>
<feature type="transmembrane region" description="Helical" evidence="3">
    <location>
        <begin position="29"/>
        <end position="49"/>
    </location>
</feature>
<dbReference type="CDD" id="cd13653">
    <property type="entry name" value="PBP2_phosphate_like_1"/>
    <property type="match status" value="1"/>
</dbReference>
<organism evidence="5 6">
    <name type="scientific">Candidatus Ethanoperedens thermophilum</name>
    <dbReference type="NCBI Taxonomy" id="2766897"/>
    <lineage>
        <taxon>Archaea</taxon>
        <taxon>Methanobacteriati</taxon>
        <taxon>Methanobacteriota</taxon>
        <taxon>Stenosarchaea group</taxon>
        <taxon>Methanomicrobia</taxon>
        <taxon>Methanosarcinales</taxon>
        <taxon>Methanosarcinales incertae sedis</taxon>
        <taxon>GOM Arc I cluster</taxon>
        <taxon>Candidatus Ethanoperedens</taxon>
    </lineage>
</organism>
<dbReference type="NCBIfam" id="TIGR02136">
    <property type="entry name" value="ptsS_2"/>
    <property type="match status" value="1"/>
</dbReference>
<evidence type="ECO:0000313" key="5">
    <source>
        <dbReference type="EMBL" id="NMG83347.1"/>
    </source>
</evidence>
<dbReference type="Proteomes" id="UP000606580">
    <property type="component" value="Unassembled WGS sequence"/>
</dbReference>
<dbReference type="InterPro" id="IPR024370">
    <property type="entry name" value="PBP_domain"/>
</dbReference>
<evidence type="ECO:0000259" key="4">
    <source>
        <dbReference type="Pfam" id="PF12849"/>
    </source>
</evidence>
<dbReference type="PANTHER" id="PTHR30570">
    <property type="entry name" value="PERIPLASMIC PHOSPHATE BINDING COMPONENT OF PHOSPHATE ABC TRANSPORTER"/>
    <property type="match status" value="1"/>
</dbReference>
<feature type="domain" description="PBP" evidence="4">
    <location>
        <begin position="54"/>
        <end position="287"/>
    </location>
</feature>
<keyword evidence="3" id="KW-0472">Membrane</keyword>
<dbReference type="EMBL" id="WNEG01000076">
    <property type="protein sequence ID" value="NMG83347.1"/>
    <property type="molecule type" value="Genomic_DNA"/>
</dbReference>
<dbReference type="InterPro" id="IPR011862">
    <property type="entry name" value="Phos-bd"/>
</dbReference>
<evidence type="ECO:0000313" key="6">
    <source>
        <dbReference type="Proteomes" id="UP000606580"/>
    </source>
</evidence>
<name>A0A848DAP4_9EURY</name>
<accession>A0A848DAP4</accession>
<protein>
    <submittedName>
        <fullName evidence="5">Phosphate ABC transporter substrate-binding protein PstS family protein</fullName>
    </submittedName>
</protein>
<keyword evidence="2" id="KW-0732">Signal</keyword>
<dbReference type="Pfam" id="PF12849">
    <property type="entry name" value="PBP_like_2"/>
    <property type="match status" value="1"/>
</dbReference>
<dbReference type="Gene3D" id="3.40.190.10">
    <property type="entry name" value="Periplasmic binding protein-like II"/>
    <property type="match status" value="2"/>
</dbReference>
<dbReference type="SUPFAM" id="SSF53850">
    <property type="entry name" value="Periplasmic binding protein-like II"/>
    <property type="match status" value="1"/>
</dbReference>
<sequence>MSRKYMCYNFYFGGGDIMKSKSKTKSKKITIGMHVSIVGMIIFAALFAGCIGDNDVKTLTVAGSTTVLPVNQECARLMMDTNPGLKISVSGGGSGHGIKAVGAGEINIGAASRDIKSEEMETYPDLKAVGIGKDSVAIVVNPANPIDELTMDEVSKIFAGEIKNWKEVGGKDSEIRVITREDGSGTREVFEKYVLKPSLREISREASVKPSNGEVRATVHTDDKSIGYLSLGYVDPSIKALKIGGVEATVENVLTGSYPIVRTLYLVTKGEPDKLESEFIDFVLSDDGQSVVEDMGYISIR</sequence>
<dbReference type="AlphaFoldDB" id="A0A848DAP4"/>
<evidence type="ECO:0000256" key="3">
    <source>
        <dbReference type="SAM" id="Phobius"/>
    </source>
</evidence>
<keyword evidence="3" id="KW-0812">Transmembrane</keyword>
<dbReference type="GO" id="GO:0042301">
    <property type="term" value="F:phosphate ion binding"/>
    <property type="evidence" value="ECO:0007669"/>
    <property type="project" value="InterPro"/>
</dbReference>
<dbReference type="PANTHER" id="PTHR30570:SF1">
    <property type="entry name" value="PHOSPHATE-BINDING PROTEIN PSTS"/>
    <property type="match status" value="1"/>
</dbReference>
<reference evidence="5" key="1">
    <citation type="journal article" date="2020" name="MBio">
        <title>'Candidatus Ethanoperedens,' a Thermophilic Genus of Archaea Mediating the Anaerobic Oxidation of Ethane.</title>
        <authorList>
            <person name="Hahn C.J."/>
            <person name="Laso-Perez R."/>
            <person name="Vulcano F."/>
            <person name="Vaziourakis K.M."/>
            <person name="Stokke R."/>
            <person name="Steen I.H."/>
            <person name="Teske A."/>
            <person name="Boetius A."/>
            <person name="Liebeke M."/>
            <person name="Amann R."/>
            <person name="Knittel K."/>
            <person name="Wegener G."/>
        </authorList>
    </citation>
    <scope>NUCLEOTIDE SEQUENCE</scope>
    <source>
        <strain evidence="5">GoM-Arc1-LC-WB58</strain>
    </source>
</reference>
<comment type="caution">
    <text evidence="5">The sequence shown here is derived from an EMBL/GenBank/DDBJ whole genome shotgun (WGS) entry which is preliminary data.</text>
</comment>
<evidence type="ECO:0000256" key="2">
    <source>
        <dbReference type="ARBA" id="ARBA00022729"/>
    </source>
</evidence>